<evidence type="ECO:0000256" key="5">
    <source>
        <dbReference type="ARBA" id="ARBA00022801"/>
    </source>
</evidence>
<evidence type="ECO:0000259" key="15">
    <source>
        <dbReference type="Pfam" id="PF01435"/>
    </source>
</evidence>
<keyword evidence="5 13" id="KW-0378">Hydrolase</keyword>
<keyword evidence="9 13" id="KW-0482">Metalloprotease</keyword>
<evidence type="ECO:0000256" key="9">
    <source>
        <dbReference type="ARBA" id="ARBA00023049"/>
    </source>
</evidence>
<comment type="subcellular location">
    <subcellularLocation>
        <location evidence="1">Endoplasmic reticulum membrane</location>
        <topology evidence="1">Multi-pass membrane protein</topology>
    </subcellularLocation>
</comment>
<keyword evidence="3 14" id="KW-0812">Transmembrane</keyword>
<evidence type="ECO:0000256" key="2">
    <source>
        <dbReference type="ARBA" id="ARBA00022670"/>
    </source>
</evidence>
<evidence type="ECO:0000256" key="10">
    <source>
        <dbReference type="ARBA" id="ARBA00023136"/>
    </source>
</evidence>
<accession>Q1JZV6</accession>
<feature type="transmembrane region" description="Helical" evidence="14">
    <location>
        <begin position="291"/>
        <end position="309"/>
    </location>
</feature>
<proteinExistence type="inferred from homology"/>
<evidence type="ECO:0000259" key="16">
    <source>
        <dbReference type="Pfam" id="PF16491"/>
    </source>
</evidence>
<keyword evidence="2 13" id="KW-0645">Protease</keyword>
<feature type="binding site" evidence="12">
    <location>
        <position position="281"/>
    </location>
    <ligand>
        <name>Zn(2+)</name>
        <dbReference type="ChEBI" id="CHEBI:29105"/>
        <note>catalytic</note>
    </ligand>
</feature>
<evidence type="ECO:0000256" key="1">
    <source>
        <dbReference type="ARBA" id="ARBA00004477"/>
    </source>
</evidence>
<dbReference type="GO" id="GO:0071586">
    <property type="term" value="P:CAAX-box protein processing"/>
    <property type="evidence" value="ECO:0007669"/>
    <property type="project" value="InterPro"/>
</dbReference>
<evidence type="ECO:0000256" key="3">
    <source>
        <dbReference type="ARBA" id="ARBA00022692"/>
    </source>
</evidence>
<feature type="binding site" evidence="12">
    <location>
        <position position="355"/>
    </location>
    <ligand>
        <name>Zn(2+)</name>
        <dbReference type="ChEBI" id="CHEBI:29105"/>
        <note>catalytic</note>
    </ligand>
</feature>
<evidence type="ECO:0000256" key="7">
    <source>
        <dbReference type="ARBA" id="ARBA00022833"/>
    </source>
</evidence>
<feature type="transmembrane region" description="Helical" evidence="14">
    <location>
        <begin position="175"/>
        <end position="199"/>
    </location>
</feature>
<dbReference type="PANTHER" id="PTHR10120">
    <property type="entry name" value="CAAX PRENYL PROTEASE 1"/>
    <property type="match status" value="1"/>
</dbReference>
<evidence type="ECO:0000256" key="6">
    <source>
        <dbReference type="ARBA" id="ARBA00022824"/>
    </source>
</evidence>
<keyword evidence="8 14" id="KW-1133">Transmembrane helix</keyword>
<keyword evidence="18" id="KW-1185">Reference proteome</keyword>
<dbReference type="OrthoDB" id="9781930at2"/>
<dbReference type="Proteomes" id="UP000005695">
    <property type="component" value="Unassembled WGS sequence"/>
</dbReference>
<evidence type="ECO:0000313" key="17">
    <source>
        <dbReference type="EMBL" id="EAT15786.1"/>
    </source>
</evidence>
<dbReference type="InterPro" id="IPR032456">
    <property type="entry name" value="Peptidase_M48_N"/>
</dbReference>
<feature type="active site" evidence="11">
    <location>
        <position position="278"/>
    </location>
</feature>
<feature type="transmembrane region" description="Helical" evidence="14">
    <location>
        <begin position="150"/>
        <end position="169"/>
    </location>
</feature>
<keyword evidence="6" id="KW-0256">Endoplasmic reticulum</keyword>
<dbReference type="Pfam" id="PF01435">
    <property type="entry name" value="Peptidase_M48"/>
    <property type="match status" value="1"/>
</dbReference>
<evidence type="ECO:0000256" key="14">
    <source>
        <dbReference type="SAM" id="Phobius"/>
    </source>
</evidence>
<dbReference type="Gene3D" id="3.30.2010.10">
    <property type="entry name" value="Metalloproteases ('zincins'), catalytic domain"/>
    <property type="match status" value="1"/>
</dbReference>
<comment type="similarity">
    <text evidence="13">Belongs to the peptidase M48 family.</text>
</comment>
<keyword evidence="7 12" id="KW-0862">Zinc</keyword>
<comment type="cofactor">
    <cofactor evidence="12 13">
        <name>Zn(2+)</name>
        <dbReference type="ChEBI" id="CHEBI:29105"/>
    </cofactor>
    <text evidence="12 13">Binds 1 zinc ion per subunit.</text>
</comment>
<evidence type="ECO:0000256" key="12">
    <source>
        <dbReference type="PIRSR" id="PIRSR627057-2"/>
    </source>
</evidence>
<feature type="transmembrane region" description="Helical" evidence="14">
    <location>
        <begin position="63"/>
        <end position="87"/>
    </location>
</feature>
<evidence type="ECO:0000256" key="13">
    <source>
        <dbReference type="RuleBase" id="RU003983"/>
    </source>
</evidence>
<name>Q1JZV6_DESA6</name>
<dbReference type="EMBL" id="AAEW02000008">
    <property type="protein sequence ID" value="EAT15786.1"/>
    <property type="molecule type" value="Genomic_DNA"/>
</dbReference>
<evidence type="ECO:0000256" key="4">
    <source>
        <dbReference type="ARBA" id="ARBA00022723"/>
    </source>
</evidence>
<dbReference type="InterPro" id="IPR001915">
    <property type="entry name" value="Peptidase_M48"/>
</dbReference>
<sequence>MTMASILFTIIVILLVADYALERVVDVLNSRWMGHTPPSELQDLYDAEKYRQQQNYQRVTTRFGFATSTFSLVLVLVFLGVDGFAWLHGMAEQLSGNGIIQALIFFGALWLAQDLLSTPFDLYQTFVIEQRFGFNTMDGKTFVTDKLKGWLLTVILGGAILTGIAWFYYQTKALFWLYSWITVTGFSLFFTLFYSNLIVPLFNKQTKLEEGELKTSIEAFSSRVSFPVKDVYVLDGSKRSTKANAYFTGLGAKKRIVLFDTLIRDLSCDEVVAVLAHEIGHYQKKHTLQGVVLSIVQTGVIFYLMSLFLEHALFCQALGVDQAAFHVGLVAFALLYSPISLVTGLLMHLWSRHNEYQADAFAVEHHDAESLITALKKLSVNHLSNLTPHPAYVFFHYSHPSLYQRIQAMRRLGQ</sequence>
<dbReference type="FunFam" id="3.30.2010.10:FF:000002">
    <property type="entry name" value="CAAX prenyl protease"/>
    <property type="match status" value="1"/>
</dbReference>
<gene>
    <name evidence="17" type="ORF">Dace_2486</name>
</gene>
<reference evidence="17" key="1">
    <citation type="submission" date="2006-05" db="EMBL/GenBank/DDBJ databases">
        <title>Annotation of the draft genome assembly of Desulfuromonas acetoxidans DSM 684.</title>
        <authorList>
            <consortium name="US DOE Joint Genome Institute (JGI-ORNL)"/>
            <person name="Larimer F."/>
            <person name="Land M."/>
            <person name="Hauser L."/>
        </authorList>
    </citation>
    <scope>NUCLEOTIDE SEQUENCE [LARGE SCALE GENOMIC DNA]</scope>
    <source>
        <strain evidence="17">DSM 684</strain>
    </source>
</reference>
<evidence type="ECO:0000256" key="11">
    <source>
        <dbReference type="PIRSR" id="PIRSR627057-1"/>
    </source>
</evidence>
<feature type="active site" description="Proton donor" evidence="11">
    <location>
        <position position="359"/>
    </location>
</feature>
<dbReference type="CDD" id="cd07343">
    <property type="entry name" value="M48A_Zmpste24p_like"/>
    <property type="match status" value="1"/>
</dbReference>
<feature type="binding site" evidence="12">
    <location>
        <position position="277"/>
    </location>
    <ligand>
        <name>Zn(2+)</name>
        <dbReference type="ChEBI" id="CHEBI:29105"/>
        <note>catalytic</note>
    </ligand>
</feature>
<dbReference type="Pfam" id="PF16491">
    <property type="entry name" value="Peptidase_M48_N"/>
    <property type="match status" value="1"/>
</dbReference>
<protein>
    <submittedName>
        <fullName evidence="17">Ste24 endopeptidase</fullName>
        <ecNumber evidence="17">3.4.24.84</ecNumber>
    </submittedName>
</protein>
<dbReference type="EC" id="3.4.24.84" evidence="17"/>
<dbReference type="InterPro" id="IPR027057">
    <property type="entry name" value="CAXX_Prtase_1"/>
</dbReference>
<dbReference type="AlphaFoldDB" id="Q1JZV6"/>
<keyword evidence="4 12" id="KW-0479">Metal-binding</keyword>
<feature type="transmembrane region" description="Helical" evidence="14">
    <location>
        <begin position="329"/>
        <end position="350"/>
    </location>
</feature>
<dbReference type="GO" id="GO:0046872">
    <property type="term" value="F:metal ion binding"/>
    <property type="evidence" value="ECO:0007669"/>
    <property type="project" value="UniProtKB-KW"/>
</dbReference>
<comment type="caution">
    <text evidence="17">The sequence shown here is derived from an EMBL/GenBank/DDBJ whole genome shotgun (WGS) entry which is preliminary data.</text>
</comment>
<organism evidence="17 18">
    <name type="scientific">Desulfuromonas acetoxidans (strain DSM 684 / 11070)</name>
    <dbReference type="NCBI Taxonomy" id="281689"/>
    <lineage>
        <taxon>Bacteria</taxon>
        <taxon>Pseudomonadati</taxon>
        <taxon>Thermodesulfobacteriota</taxon>
        <taxon>Desulfuromonadia</taxon>
        <taxon>Desulfuromonadales</taxon>
        <taxon>Desulfuromonadaceae</taxon>
        <taxon>Desulfuromonas</taxon>
    </lineage>
</organism>
<feature type="domain" description="Peptidase M48" evidence="15">
    <location>
        <begin position="208"/>
        <end position="411"/>
    </location>
</feature>
<keyword evidence="10 14" id="KW-0472">Membrane</keyword>
<evidence type="ECO:0000256" key="8">
    <source>
        <dbReference type="ARBA" id="ARBA00022989"/>
    </source>
</evidence>
<evidence type="ECO:0000313" key="18">
    <source>
        <dbReference type="Proteomes" id="UP000005695"/>
    </source>
</evidence>
<feature type="domain" description="CAAX prenyl protease 1 N-terminal" evidence="16">
    <location>
        <begin position="35"/>
        <end position="204"/>
    </location>
</feature>
<dbReference type="GO" id="GO:0004222">
    <property type="term" value="F:metalloendopeptidase activity"/>
    <property type="evidence" value="ECO:0007669"/>
    <property type="project" value="InterPro"/>
</dbReference>
<reference evidence="17" key="2">
    <citation type="submission" date="2006-05" db="EMBL/GenBank/DDBJ databases">
        <title>Sequencing of the draft genome and assembly of Desulfuromonas acetoxidans DSM 684.</title>
        <authorList>
            <consortium name="US DOE Joint Genome Institute (JGI-PGF)"/>
            <person name="Copeland A."/>
            <person name="Lucas S."/>
            <person name="Lapidus A."/>
            <person name="Barry K."/>
            <person name="Detter J.C."/>
            <person name="Glavina del Rio T."/>
            <person name="Hammon N."/>
            <person name="Israni S."/>
            <person name="Dalin E."/>
            <person name="Tice H."/>
            <person name="Bruce D."/>
            <person name="Pitluck S."/>
            <person name="Richardson P."/>
        </authorList>
    </citation>
    <scope>NUCLEOTIDE SEQUENCE [LARGE SCALE GENOMIC DNA]</scope>
    <source>
        <strain evidence="17">DSM 684</strain>
    </source>
</reference>